<dbReference type="InterPro" id="IPR047164">
    <property type="entry name" value="OX2G-like"/>
</dbReference>
<evidence type="ECO:0000256" key="2">
    <source>
        <dbReference type="ARBA" id="ARBA00022692"/>
    </source>
</evidence>
<comment type="subcellular location">
    <subcellularLocation>
        <location evidence="1">Membrane</location>
        <topology evidence="1">Single-pass type I membrane protein</topology>
    </subcellularLocation>
</comment>
<dbReference type="Proteomes" id="UP000097197">
    <property type="component" value="Segment"/>
</dbReference>
<feature type="transmembrane region" description="Helical" evidence="9">
    <location>
        <begin position="81"/>
        <end position="102"/>
    </location>
</feature>
<evidence type="ECO:0000256" key="6">
    <source>
        <dbReference type="ARBA" id="ARBA00023157"/>
    </source>
</evidence>
<dbReference type="EMBL" id="JQ619843">
    <property type="protein sequence ID" value="AFU08270.1"/>
    <property type="molecule type" value="Genomic_DNA"/>
</dbReference>
<evidence type="ECO:0000256" key="1">
    <source>
        <dbReference type="ARBA" id="ARBA00004479"/>
    </source>
</evidence>
<protein>
    <submittedName>
        <fullName evidence="11">K14</fullName>
    </submittedName>
</protein>
<evidence type="ECO:0000256" key="8">
    <source>
        <dbReference type="ARBA" id="ARBA00023319"/>
    </source>
</evidence>
<dbReference type="PANTHER" id="PTHR46841">
    <property type="entry name" value="OX-2 MEMBRANE GLYCOPROTEIN"/>
    <property type="match status" value="1"/>
</dbReference>
<reference evidence="11 12" key="1">
    <citation type="journal article" date="2012" name="Virology">
        <title>Vironome of Kaposi sarcoma associated herpesvirus-inflammatory cytokine syndrome in an AIDS patient reveals co-infection of human herpesvirus 8 and human herpesvirus 6A.</title>
        <authorList>
            <person name="Tamburro K.M."/>
            <person name="Yang D."/>
            <person name="Poisson J."/>
            <person name="Fedoriw Y."/>
            <person name="Roy D."/>
            <person name="Lucas A."/>
            <person name="Sin S.H."/>
            <person name="Malouf N."/>
            <person name="Moylan V."/>
            <person name="Damania B."/>
            <person name="Moll S."/>
            <person name="van der Horst C."/>
            <person name="Dittmer D.P."/>
        </authorList>
    </citation>
    <scope>NUCLEOTIDE SEQUENCE [LARGE SCALE GENOMIC DNA]</scope>
    <source>
        <strain evidence="11">DG1</strain>
    </source>
</reference>
<evidence type="ECO:0000256" key="9">
    <source>
        <dbReference type="SAM" id="Phobius"/>
    </source>
</evidence>
<evidence type="ECO:0000256" key="7">
    <source>
        <dbReference type="ARBA" id="ARBA00023180"/>
    </source>
</evidence>
<dbReference type="InterPro" id="IPR003599">
    <property type="entry name" value="Ig_sub"/>
</dbReference>
<dbReference type="SUPFAM" id="SSF48726">
    <property type="entry name" value="Immunoglobulin"/>
    <property type="match status" value="2"/>
</dbReference>
<feature type="domain" description="Ig-like" evidence="10">
    <location>
        <begin position="86"/>
        <end position="197"/>
    </location>
</feature>
<feature type="transmembrane region" description="Helical" evidence="9">
    <location>
        <begin position="304"/>
        <end position="325"/>
    </location>
</feature>
<dbReference type="InterPro" id="IPR013783">
    <property type="entry name" value="Ig-like_fold"/>
</dbReference>
<dbReference type="Gene3D" id="2.60.40.10">
    <property type="entry name" value="Immunoglobulins"/>
    <property type="match status" value="2"/>
</dbReference>
<keyword evidence="4 9" id="KW-1133">Transmembrane helix</keyword>
<dbReference type="PANTHER" id="PTHR46841:SF3">
    <property type="entry name" value="OX-2 MEMBRANE GLYCOPROTEIN"/>
    <property type="match status" value="1"/>
</dbReference>
<dbReference type="InterPro" id="IPR013106">
    <property type="entry name" value="Ig_V-set"/>
</dbReference>
<evidence type="ECO:0000313" key="12">
    <source>
        <dbReference type="Proteomes" id="UP000097197"/>
    </source>
</evidence>
<name>K0F5T8_HHV8</name>
<organismHost>
    <name type="scientific">Homo sapiens</name>
    <name type="common">Human</name>
    <dbReference type="NCBI Taxonomy" id="9606"/>
</organismHost>
<keyword evidence="2 9" id="KW-0812">Transmembrane</keyword>
<dbReference type="GO" id="GO:0034113">
    <property type="term" value="P:heterotypic cell-cell adhesion"/>
    <property type="evidence" value="ECO:0007669"/>
    <property type="project" value="TreeGrafter"/>
</dbReference>
<dbReference type="InterPro" id="IPR036179">
    <property type="entry name" value="Ig-like_dom_sf"/>
</dbReference>
<sequence length="348" mass="36730">MIHTFFDCPGRRVVEGGVISSYFLIGAPGRTAIKTEEGVSALQNLPPTVLPVAGTGSVVRPVVCAPPWTTPSASRGSMSSLFISLPWVAFIWLALLGAVGGARVQGPMRGSAALTCAITPRADIVSVTWQKRQLPGPVNVATYSHSYGVVVQTQYRHKANITCPGLWNSTLVIHNLAVDDEGCYLCIFNSFGGRQVSCTACLEVTSPPTGHVQVNSTEDADTVTCLATGRPPPNVTWAAPWNNASSTQEQFTDSDGLTVAWRTVRLPRGDNTTPSEGICLITWGNESISIPASIQGPLAHDLPAAQGTLAGVAITLVGLFGIFALHHCRRKQGGASPTSDDMDPLSTQ</sequence>
<evidence type="ECO:0000256" key="3">
    <source>
        <dbReference type="ARBA" id="ARBA00022729"/>
    </source>
</evidence>
<dbReference type="InterPro" id="IPR007110">
    <property type="entry name" value="Ig-like_dom"/>
</dbReference>
<evidence type="ECO:0000256" key="5">
    <source>
        <dbReference type="ARBA" id="ARBA00023136"/>
    </source>
</evidence>
<keyword evidence="8" id="KW-0393">Immunoglobulin domain</keyword>
<keyword evidence="5 9" id="KW-0472">Membrane</keyword>
<proteinExistence type="predicted"/>
<dbReference type="Pfam" id="PF07686">
    <property type="entry name" value="V-set"/>
    <property type="match status" value="1"/>
</dbReference>
<dbReference type="GO" id="GO:0016020">
    <property type="term" value="C:membrane"/>
    <property type="evidence" value="ECO:0007669"/>
    <property type="project" value="UniProtKB-SubCell"/>
</dbReference>
<evidence type="ECO:0000256" key="4">
    <source>
        <dbReference type="ARBA" id="ARBA00022989"/>
    </source>
</evidence>
<evidence type="ECO:0000313" key="11">
    <source>
        <dbReference type="EMBL" id="AFU08270.1"/>
    </source>
</evidence>
<evidence type="ECO:0000259" key="10">
    <source>
        <dbReference type="PROSITE" id="PS50835"/>
    </source>
</evidence>
<dbReference type="PROSITE" id="PS50835">
    <property type="entry name" value="IG_LIKE"/>
    <property type="match status" value="1"/>
</dbReference>
<keyword evidence="6" id="KW-1015">Disulfide bond</keyword>
<accession>K0F5T8</accession>
<keyword evidence="3" id="KW-0732">Signal</keyword>
<dbReference type="SMART" id="SM00409">
    <property type="entry name" value="IG"/>
    <property type="match status" value="1"/>
</dbReference>
<organism evidence="11 12">
    <name type="scientific">Human herpesvirus 8</name>
    <name type="common">HHV-8</name>
    <name type="synonym">Kaposi's sarcoma-associated herpesvirus</name>
    <dbReference type="NCBI Taxonomy" id="37296"/>
    <lineage>
        <taxon>Viruses</taxon>
        <taxon>Duplodnaviria</taxon>
        <taxon>Heunggongvirae</taxon>
        <taxon>Peploviricota</taxon>
        <taxon>Herviviricetes</taxon>
        <taxon>Herpesvirales</taxon>
        <taxon>Orthoherpesviridae</taxon>
        <taxon>Gammaherpesvirinae</taxon>
        <taxon>Rhadinovirus</taxon>
        <taxon>Rhadinovirus humangamma8</taxon>
    </lineage>
</organism>
<keyword evidence="7" id="KW-0325">Glycoprotein</keyword>
<dbReference type="GO" id="GO:0098632">
    <property type="term" value="F:cell-cell adhesion mediator activity"/>
    <property type="evidence" value="ECO:0007669"/>
    <property type="project" value="InterPro"/>
</dbReference>